<accession>A0ACC1ISB4</accession>
<comment type="caution">
    <text evidence="1">The sequence shown here is derived from an EMBL/GenBank/DDBJ whole genome shotgun (WGS) entry which is preliminary data.</text>
</comment>
<reference evidence="1" key="1">
    <citation type="submission" date="2022-07" db="EMBL/GenBank/DDBJ databases">
        <title>Phylogenomic reconstructions and comparative analyses of Kickxellomycotina fungi.</title>
        <authorList>
            <person name="Reynolds N.K."/>
            <person name="Stajich J.E."/>
            <person name="Barry K."/>
            <person name="Grigoriev I.V."/>
            <person name="Crous P."/>
            <person name="Smith M.E."/>
        </authorList>
    </citation>
    <scope>NUCLEOTIDE SEQUENCE</scope>
    <source>
        <strain evidence="1">Benny 63K</strain>
    </source>
</reference>
<evidence type="ECO:0000313" key="2">
    <source>
        <dbReference type="Proteomes" id="UP001150581"/>
    </source>
</evidence>
<keyword evidence="2" id="KW-1185">Reference proteome</keyword>
<dbReference type="EMBL" id="JANBPG010000116">
    <property type="protein sequence ID" value="KAJ1899918.1"/>
    <property type="molecule type" value="Genomic_DNA"/>
</dbReference>
<organism evidence="1 2">
    <name type="scientific">Kickxella alabastrina</name>
    <dbReference type="NCBI Taxonomy" id="61397"/>
    <lineage>
        <taxon>Eukaryota</taxon>
        <taxon>Fungi</taxon>
        <taxon>Fungi incertae sedis</taxon>
        <taxon>Zoopagomycota</taxon>
        <taxon>Kickxellomycotina</taxon>
        <taxon>Kickxellomycetes</taxon>
        <taxon>Kickxellales</taxon>
        <taxon>Kickxellaceae</taxon>
        <taxon>Kickxella</taxon>
    </lineage>
</organism>
<proteinExistence type="predicted"/>
<sequence length="698" mass="74551">MEPNKSKSNDPQSRQALEIYRSWLNENSSSSSSSSGSGSGSGSKSDSRSESSESSTNGNNVDKIGSSSSGSSISDLAETNKNEQASPKPAPRPAPPLATLPRPAKTRTHPLPQEKPKPPPAPVPKPSPSPSVSPWLKHIHKPNSSPSQQSPTSKSKSKSKSPTPSFLRKPRNLIHQIPHFRSSTKSNQAQLSNSLPRRPSLTTQRNISDDHSMDTLYSESWIAQPKIPKAGSMDEKPSFHDVSLKEPSLAPSSQQAASVRKQSHSWEYNTRDSLTGWMIVFWAFLAMFISLSTLFSYPVYESYYEATNRNSLTEAINGNPLLLADLHRPQGEFAASAWRFSHRATTYGVLIGTLLIGFALLGALPAGLLTDNLGARASCFFGTFLLTVALFAASFVDQLPILCLLQGCLGGLGVGLLFTPAYTIPMQWFDRYRAWSTGCALCGAAIGTLALAATYHALLWNHGLATSLRVQALLTLILGALASWGLRPRVHVPRAPPLGLHARDARLPALMLLVLFASAARCIQLLCLPSFARTTTGGSDVDGTNVLYALSAASLAGVLLGALLCDKCPATWPMLGLSELITAVLTLCIWVPAKSLAPMFVYAVLAGVSSGSLATALPVVCDRLFGQSRLPTILGFVLAAGCPAVLAITPAAIKFSTLLSDGKSTAWLTAISGIFSLLAAAAGFLLPFLQKRYNKTNY</sequence>
<name>A0ACC1ISB4_9FUNG</name>
<gene>
    <name evidence="1" type="ORF">LPJ66_001810</name>
</gene>
<protein>
    <submittedName>
        <fullName evidence="1">Uncharacterized protein</fullName>
    </submittedName>
</protein>
<dbReference type="Proteomes" id="UP001150581">
    <property type="component" value="Unassembled WGS sequence"/>
</dbReference>
<evidence type="ECO:0000313" key="1">
    <source>
        <dbReference type="EMBL" id="KAJ1899918.1"/>
    </source>
</evidence>